<feature type="transmembrane region" description="Helical" evidence="3">
    <location>
        <begin position="147"/>
        <end position="170"/>
    </location>
</feature>
<dbReference type="SUPFAM" id="SSF46689">
    <property type="entry name" value="Homeodomain-like"/>
    <property type="match status" value="1"/>
</dbReference>
<name>A0A5J5G865_9BACL</name>
<evidence type="ECO:0000259" key="4">
    <source>
        <dbReference type="PROSITE" id="PS50977"/>
    </source>
</evidence>
<dbReference type="Proteomes" id="UP000367750">
    <property type="component" value="Unassembled WGS sequence"/>
</dbReference>
<comment type="caution">
    <text evidence="5">The sequence shown here is derived from an EMBL/GenBank/DDBJ whole genome shotgun (WGS) entry which is preliminary data.</text>
</comment>
<dbReference type="GO" id="GO:0003677">
    <property type="term" value="F:DNA binding"/>
    <property type="evidence" value="ECO:0007669"/>
    <property type="project" value="UniProtKB-UniRule"/>
</dbReference>
<dbReference type="OrthoDB" id="9810250at2"/>
<dbReference type="Pfam" id="PF00440">
    <property type="entry name" value="TetR_N"/>
    <property type="match status" value="1"/>
</dbReference>
<dbReference type="EMBL" id="VYKK01000015">
    <property type="protein sequence ID" value="KAA9003938.1"/>
    <property type="molecule type" value="Genomic_DNA"/>
</dbReference>
<feature type="DNA-binding region" description="H-T-H motif" evidence="2">
    <location>
        <begin position="33"/>
        <end position="52"/>
    </location>
</feature>
<protein>
    <submittedName>
        <fullName evidence="5">TetR/AcrR family transcriptional regulator</fullName>
    </submittedName>
</protein>
<keyword evidence="1 2" id="KW-0238">DNA-binding</keyword>
<evidence type="ECO:0000256" key="1">
    <source>
        <dbReference type="ARBA" id="ARBA00023125"/>
    </source>
</evidence>
<proteinExistence type="predicted"/>
<evidence type="ECO:0000256" key="2">
    <source>
        <dbReference type="PROSITE-ProRule" id="PRU00335"/>
    </source>
</evidence>
<dbReference type="AlphaFoldDB" id="A0A5J5G865"/>
<reference evidence="5 6" key="1">
    <citation type="submission" date="2019-09" db="EMBL/GenBank/DDBJ databases">
        <title>Bacillus ochoae sp. nov., Paenibacillus whitsoniae sp. nov., Paenibacillus spiritus sp. nov. Isolated from the Mars Exploration Rover during spacecraft assembly.</title>
        <authorList>
            <person name="Seuylemezian A."/>
            <person name="Vaishampayan P."/>
        </authorList>
    </citation>
    <scope>NUCLEOTIDE SEQUENCE [LARGE SCALE GENOMIC DNA]</scope>
    <source>
        <strain evidence="5 6">MER_111</strain>
    </source>
</reference>
<keyword evidence="3" id="KW-0812">Transmembrane</keyword>
<dbReference type="PANTHER" id="PTHR43479">
    <property type="entry name" value="ACREF/ENVCD OPERON REPRESSOR-RELATED"/>
    <property type="match status" value="1"/>
</dbReference>
<gene>
    <name evidence="5" type="ORF">F4V43_11010</name>
</gene>
<keyword evidence="3" id="KW-0472">Membrane</keyword>
<evidence type="ECO:0000313" key="6">
    <source>
        <dbReference type="Proteomes" id="UP000367750"/>
    </source>
</evidence>
<accession>A0A5J5G865</accession>
<feature type="domain" description="HTH tetR-type" evidence="4">
    <location>
        <begin position="10"/>
        <end position="70"/>
    </location>
</feature>
<dbReference type="InterPro" id="IPR001647">
    <property type="entry name" value="HTH_TetR"/>
</dbReference>
<dbReference type="Pfam" id="PF14278">
    <property type="entry name" value="TetR_C_8"/>
    <property type="match status" value="1"/>
</dbReference>
<evidence type="ECO:0000256" key="3">
    <source>
        <dbReference type="SAM" id="Phobius"/>
    </source>
</evidence>
<dbReference type="InterPro" id="IPR009057">
    <property type="entry name" value="Homeodomain-like_sf"/>
</dbReference>
<dbReference type="RefSeq" id="WP_150458293.1">
    <property type="nucleotide sequence ID" value="NZ_VYKK01000015.1"/>
</dbReference>
<dbReference type="InterPro" id="IPR050624">
    <property type="entry name" value="HTH-type_Tx_Regulator"/>
</dbReference>
<evidence type="ECO:0000313" key="5">
    <source>
        <dbReference type="EMBL" id="KAA9003938.1"/>
    </source>
</evidence>
<dbReference type="PRINTS" id="PR00455">
    <property type="entry name" value="HTHTETR"/>
</dbReference>
<dbReference type="InterPro" id="IPR039532">
    <property type="entry name" value="TetR_C_Firmicutes"/>
</dbReference>
<sequence>MSEKMDRRKLRTKNLLRKALLELIEEKGVDAITVSDITNRAGLNRGTFYLHYQDVSDLLEQNKSEVYGGLREIIVQLSFLELFNYASKDEPYPKITRIFEFCKFHSEFFKVILGPKGDPSFLEQISRFMQNQLSQKIPEWQPQQNKVIVPLGYLITFVISANMGILQHWFAMGLKETPTELALIITRIVSQGVIASAGLSPTTIPVQESGTGTYLN</sequence>
<organism evidence="5 6">
    <name type="scientific">Paenibacillus spiritus</name>
    <dbReference type="NCBI Taxonomy" id="2496557"/>
    <lineage>
        <taxon>Bacteria</taxon>
        <taxon>Bacillati</taxon>
        <taxon>Bacillota</taxon>
        <taxon>Bacilli</taxon>
        <taxon>Bacillales</taxon>
        <taxon>Paenibacillaceae</taxon>
        <taxon>Paenibacillus</taxon>
    </lineage>
</organism>
<keyword evidence="3" id="KW-1133">Transmembrane helix</keyword>
<dbReference type="PROSITE" id="PS50977">
    <property type="entry name" value="HTH_TETR_2"/>
    <property type="match status" value="1"/>
</dbReference>
<dbReference type="PANTHER" id="PTHR43479:SF7">
    <property type="entry name" value="TETR-FAMILY TRANSCRIPTIONAL REGULATOR"/>
    <property type="match status" value="1"/>
</dbReference>
<dbReference type="Gene3D" id="1.10.357.10">
    <property type="entry name" value="Tetracycline Repressor, domain 2"/>
    <property type="match status" value="1"/>
</dbReference>
<keyword evidence="6" id="KW-1185">Reference proteome</keyword>